<dbReference type="EMBL" id="AONB01000002">
    <property type="protein sequence ID" value="EXJ12444.1"/>
    <property type="molecule type" value="Genomic_DNA"/>
</dbReference>
<accession>W9UZF8</accession>
<evidence type="ECO:0000313" key="1">
    <source>
        <dbReference type="EMBL" id="EXJ12444.1"/>
    </source>
</evidence>
<dbReference type="STRING" id="1229521.D791_00689"/>
<evidence type="ECO:0000313" key="2">
    <source>
        <dbReference type="Proteomes" id="UP000019464"/>
    </source>
</evidence>
<dbReference type="AlphaFoldDB" id="W9UZF8"/>
<dbReference type="PANTHER" id="PTHR30438:SF2">
    <property type="entry name" value="MEMBRANE PROTEIN"/>
    <property type="match status" value="1"/>
</dbReference>
<keyword evidence="2" id="KW-1185">Reference proteome</keyword>
<dbReference type="SUPFAM" id="SSF111369">
    <property type="entry name" value="HlyD-like secretion proteins"/>
    <property type="match status" value="1"/>
</dbReference>
<dbReference type="Gene3D" id="2.40.50.100">
    <property type="match status" value="1"/>
</dbReference>
<reference evidence="2" key="1">
    <citation type="submission" date="2012-11" db="EMBL/GenBank/DDBJ databases">
        <authorList>
            <person name="Singh A."/>
            <person name="Pinnaka A.K."/>
            <person name="Vaidya B."/>
        </authorList>
    </citation>
    <scope>NUCLEOTIDE SEQUENCE [LARGE SCALE GENOMIC DNA]</scope>
    <source>
        <strain evidence="2">AK23</strain>
    </source>
</reference>
<name>W9UZF8_9GAMM</name>
<organism evidence="1 2">
    <name type="scientific">Nitrincola nitratireducens</name>
    <dbReference type="NCBI Taxonomy" id="1229521"/>
    <lineage>
        <taxon>Bacteria</taxon>
        <taxon>Pseudomonadati</taxon>
        <taxon>Pseudomonadota</taxon>
        <taxon>Gammaproteobacteria</taxon>
        <taxon>Oceanospirillales</taxon>
        <taxon>Oceanospirillaceae</taxon>
        <taxon>Nitrincola</taxon>
    </lineage>
</organism>
<sequence length="75" mass="8467">MAFKVAGRIEEIRVNEGQLVQQGDELARLDDREIRAAFNSAQAEFTSADNDYRRGKAIFDSTQAIMKGKHTIRPL</sequence>
<comment type="caution">
    <text evidence="1">The sequence shown here is derived from an EMBL/GenBank/DDBJ whole genome shotgun (WGS) entry which is preliminary data.</text>
</comment>
<protein>
    <submittedName>
        <fullName evidence="1">Putative efflux pump membrane fusion protein</fullName>
    </submittedName>
</protein>
<reference evidence="1 2" key="2">
    <citation type="journal article" date="2015" name="Syst. Appl. Microbiol.">
        <title>Nitrincola nitratireducens sp. nov. isolated from a haloalkaline crater lake.</title>
        <authorList>
            <person name="Singh A."/>
            <person name="Vaidya B."/>
            <person name="Tanuku N.R."/>
            <person name="Pinnaka A.K."/>
        </authorList>
    </citation>
    <scope>NUCLEOTIDE SEQUENCE [LARGE SCALE GENOMIC DNA]</scope>
    <source>
        <strain evidence="1 2">AK23</strain>
    </source>
</reference>
<gene>
    <name evidence="1" type="ORF">D791_00689</name>
</gene>
<dbReference type="RefSeq" id="WP_036507710.1">
    <property type="nucleotide sequence ID" value="NZ_AONB01000002.1"/>
</dbReference>
<dbReference type="OrthoDB" id="1185083at2"/>
<proteinExistence type="predicted"/>
<dbReference type="GO" id="GO:0005886">
    <property type="term" value="C:plasma membrane"/>
    <property type="evidence" value="ECO:0007669"/>
    <property type="project" value="TreeGrafter"/>
</dbReference>
<dbReference type="PANTHER" id="PTHR30438">
    <property type="entry name" value="36 KDA ANTIGEN-RELATED"/>
    <property type="match status" value="1"/>
</dbReference>
<dbReference type="Proteomes" id="UP000019464">
    <property type="component" value="Unassembled WGS sequence"/>
</dbReference>